<evidence type="ECO:0000256" key="3">
    <source>
        <dbReference type="ARBA" id="ARBA00023163"/>
    </source>
</evidence>
<dbReference type="InterPro" id="IPR009057">
    <property type="entry name" value="Homeodomain-like_sf"/>
</dbReference>
<dbReference type="SUPFAM" id="SSF46689">
    <property type="entry name" value="Homeodomain-like"/>
    <property type="match status" value="2"/>
</dbReference>
<dbReference type="PROSITE" id="PS01124">
    <property type="entry name" value="HTH_ARAC_FAMILY_2"/>
    <property type="match status" value="1"/>
</dbReference>
<evidence type="ECO:0000259" key="4">
    <source>
        <dbReference type="PROSITE" id="PS01124"/>
    </source>
</evidence>
<keyword evidence="1" id="KW-0805">Transcription regulation</keyword>
<dbReference type="Gene3D" id="3.20.80.10">
    <property type="entry name" value="Regulatory factor, effector binding domain"/>
    <property type="match status" value="1"/>
</dbReference>
<dbReference type="Pfam" id="PF12833">
    <property type="entry name" value="HTH_18"/>
    <property type="match status" value="1"/>
</dbReference>
<protein>
    <submittedName>
        <fullName evidence="5">Transcriptional regulator, AraC family protein</fullName>
    </submittedName>
</protein>
<dbReference type="HOGENOM" id="CLU_000445_81_1_0"/>
<dbReference type="Gene3D" id="1.10.10.60">
    <property type="entry name" value="Homeodomain-like"/>
    <property type="match status" value="2"/>
</dbReference>
<dbReference type="EMBL" id="AANZ01000002">
    <property type="protein sequence ID" value="EAQ82319.1"/>
    <property type="molecule type" value="Genomic_DNA"/>
</dbReference>
<reference evidence="5 6" key="1">
    <citation type="submission" date="2006-02" db="EMBL/GenBank/DDBJ databases">
        <authorList>
            <person name="Amann R."/>
            <person name="Ferriera S."/>
            <person name="Johnson J."/>
            <person name="Kravitz S."/>
            <person name="Halpern A."/>
            <person name="Remington K."/>
            <person name="Beeson K."/>
            <person name="Tran B."/>
            <person name="Rogers Y.-H."/>
            <person name="Friedman R."/>
            <person name="Venter J.C."/>
        </authorList>
    </citation>
    <scope>NUCLEOTIDE SEQUENCE [LARGE SCALE GENOMIC DNA]</scope>
    <source>
        <strain evidence="5 6">DSM 3645</strain>
    </source>
</reference>
<keyword evidence="3" id="KW-0804">Transcription</keyword>
<accession>A3ZMZ0</accession>
<dbReference type="InterPro" id="IPR050908">
    <property type="entry name" value="SmbC-like"/>
</dbReference>
<evidence type="ECO:0000256" key="1">
    <source>
        <dbReference type="ARBA" id="ARBA00023015"/>
    </source>
</evidence>
<dbReference type="STRING" id="314230.DSM3645_01355"/>
<name>A3ZMZ0_9BACT</name>
<dbReference type="InterPro" id="IPR020449">
    <property type="entry name" value="Tscrpt_reg_AraC-type_HTH"/>
</dbReference>
<keyword evidence="2" id="KW-0238">DNA-binding</keyword>
<dbReference type="InterPro" id="IPR018060">
    <property type="entry name" value="HTH_AraC"/>
</dbReference>
<dbReference type="PRINTS" id="PR00032">
    <property type="entry name" value="HTHARAC"/>
</dbReference>
<dbReference type="OrthoDB" id="9806208at2"/>
<evidence type="ECO:0000313" key="6">
    <source>
        <dbReference type="Proteomes" id="UP000004358"/>
    </source>
</evidence>
<dbReference type="AlphaFoldDB" id="A3ZMZ0"/>
<dbReference type="SUPFAM" id="SSF55136">
    <property type="entry name" value="Probable bacterial effector-binding domain"/>
    <property type="match status" value="1"/>
</dbReference>
<sequence>MNATRQRYEAKILRVQLLIQHHLDEDLSLEHLAAAADYSPCHFHRIFRGIVGESADDYVRRLRMERAAQSLRYRRRSVLDIALDAGYGSHEAFTRAFVRTFGVTPSDYQSLEHPPASIKETLMSTVNYTAAHVRLETQPSRRLAYIRVVGKYDFENLNPAFGRILQFAAENNLMTDCTACVGVYHDDPDVTAPEKQRADVGVTVDDQFQPTGEIQVQTIPSGKCAVLRHQGHYDTLHEAYRWFFSVWLPDSGHEPGDFPAYEIYVNDASQLPPDQWLTDICVPLAE</sequence>
<dbReference type="PROSITE" id="PS00041">
    <property type="entry name" value="HTH_ARAC_FAMILY_1"/>
    <property type="match status" value="1"/>
</dbReference>
<dbReference type="PANTHER" id="PTHR40055">
    <property type="entry name" value="TRANSCRIPTIONAL REGULATOR YGIV-RELATED"/>
    <property type="match status" value="1"/>
</dbReference>
<dbReference type="Proteomes" id="UP000004358">
    <property type="component" value="Unassembled WGS sequence"/>
</dbReference>
<comment type="caution">
    <text evidence="5">The sequence shown here is derived from an EMBL/GenBank/DDBJ whole genome shotgun (WGS) entry which is preliminary data.</text>
</comment>
<proteinExistence type="predicted"/>
<dbReference type="SMART" id="SM00342">
    <property type="entry name" value="HTH_ARAC"/>
    <property type="match status" value="1"/>
</dbReference>
<dbReference type="Pfam" id="PF06445">
    <property type="entry name" value="GyrI-like"/>
    <property type="match status" value="1"/>
</dbReference>
<feature type="domain" description="HTH araC/xylS-type" evidence="4">
    <location>
        <begin position="13"/>
        <end position="111"/>
    </location>
</feature>
<evidence type="ECO:0000256" key="2">
    <source>
        <dbReference type="ARBA" id="ARBA00023125"/>
    </source>
</evidence>
<dbReference type="InterPro" id="IPR011256">
    <property type="entry name" value="Reg_factor_effector_dom_sf"/>
</dbReference>
<dbReference type="GO" id="GO:0003700">
    <property type="term" value="F:DNA-binding transcription factor activity"/>
    <property type="evidence" value="ECO:0007669"/>
    <property type="project" value="InterPro"/>
</dbReference>
<dbReference type="PANTHER" id="PTHR40055:SF1">
    <property type="entry name" value="TRANSCRIPTIONAL REGULATOR YGIV-RELATED"/>
    <property type="match status" value="1"/>
</dbReference>
<organism evidence="5 6">
    <name type="scientific">Blastopirellula marina DSM 3645</name>
    <dbReference type="NCBI Taxonomy" id="314230"/>
    <lineage>
        <taxon>Bacteria</taxon>
        <taxon>Pseudomonadati</taxon>
        <taxon>Planctomycetota</taxon>
        <taxon>Planctomycetia</taxon>
        <taxon>Pirellulales</taxon>
        <taxon>Pirellulaceae</taxon>
        <taxon>Blastopirellula</taxon>
    </lineage>
</organism>
<gene>
    <name evidence="5" type="ORF">DSM3645_01355</name>
</gene>
<evidence type="ECO:0000313" key="5">
    <source>
        <dbReference type="EMBL" id="EAQ82319.1"/>
    </source>
</evidence>
<dbReference type="InterPro" id="IPR010499">
    <property type="entry name" value="AraC_E-bd"/>
</dbReference>
<dbReference type="GO" id="GO:0043565">
    <property type="term" value="F:sequence-specific DNA binding"/>
    <property type="evidence" value="ECO:0007669"/>
    <property type="project" value="InterPro"/>
</dbReference>
<dbReference type="SMART" id="SM00871">
    <property type="entry name" value="AraC_E_bind"/>
    <property type="match status" value="1"/>
</dbReference>
<dbReference type="RefSeq" id="WP_002650161.1">
    <property type="nucleotide sequence ID" value="NZ_AANZ01000002.1"/>
</dbReference>
<dbReference type="InterPro" id="IPR018062">
    <property type="entry name" value="HTH_AraC-typ_CS"/>
</dbReference>
<dbReference type="InterPro" id="IPR029442">
    <property type="entry name" value="GyrI-like"/>
</dbReference>